<dbReference type="PANTHER" id="PTHR11426">
    <property type="entry name" value="HISTONE H3"/>
    <property type="match status" value="1"/>
</dbReference>
<feature type="domain" description="Core Histone H2A/H2B/H3" evidence="12">
    <location>
        <begin position="53"/>
        <end position="140"/>
    </location>
</feature>
<keyword evidence="8" id="KW-0007">Acetylation</keyword>
<dbReference type="GO" id="GO:0046982">
    <property type="term" value="F:protein heterodimerization activity"/>
    <property type="evidence" value="ECO:0007669"/>
    <property type="project" value="InterPro"/>
</dbReference>
<evidence type="ECO:0000256" key="3">
    <source>
        <dbReference type="ARBA" id="ARBA00004286"/>
    </source>
</evidence>
<evidence type="ECO:0000256" key="7">
    <source>
        <dbReference type="ARBA" id="ARBA00022481"/>
    </source>
</evidence>
<dbReference type="Gene3D" id="1.10.20.10">
    <property type="entry name" value="Histone, subunit A"/>
    <property type="match status" value="1"/>
</dbReference>
<evidence type="ECO:0000256" key="1">
    <source>
        <dbReference type="ARBA" id="ARBA00002001"/>
    </source>
</evidence>
<dbReference type="GO" id="GO:0003677">
    <property type="term" value="F:DNA binding"/>
    <property type="evidence" value="ECO:0007669"/>
    <property type="project" value="UniProtKB-KW"/>
</dbReference>
<dbReference type="InterPro" id="IPR007125">
    <property type="entry name" value="H2A/H2B/H3"/>
</dbReference>
<dbReference type="InterPro" id="IPR009072">
    <property type="entry name" value="Histone-fold"/>
</dbReference>
<evidence type="ECO:0000259" key="12">
    <source>
        <dbReference type="Pfam" id="PF00125"/>
    </source>
</evidence>
<dbReference type="PRINTS" id="PR00622">
    <property type="entry name" value="HISTONEH3"/>
</dbReference>
<keyword evidence="7" id="KW-0488">Methylation</keyword>
<organism evidence="13 14">
    <name type="scientific">Plectus sambesii</name>
    <dbReference type="NCBI Taxonomy" id="2011161"/>
    <lineage>
        <taxon>Eukaryota</taxon>
        <taxon>Metazoa</taxon>
        <taxon>Ecdysozoa</taxon>
        <taxon>Nematoda</taxon>
        <taxon>Chromadorea</taxon>
        <taxon>Plectida</taxon>
        <taxon>Plectina</taxon>
        <taxon>Plectoidea</taxon>
        <taxon>Plectidae</taxon>
        <taxon>Plectus</taxon>
    </lineage>
</organism>
<dbReference type="GO" id="GO:0000786">
    <property type="term" value="C:nucleosome"/>
    <property type="evidence" value="ECO:0007669"/>
    <property type="project" value="UniProtKB-KW"/>
</dbReference>
<evidence type="ECO:0000256" key="10">
    <source>
        <dbReference type="ARBA" id="ARBA00023242"/>
    </source>
</evidence>
<keyword evidence="11" id="KW-0544">Nucleosome core</keyword>
<accession>A0A914VG64</accession>
<dbReference type="InterPro" id="IPR000164">
    <property type="entry name" value="Histone_H3/CENP-A"/>
</dbReference>
<keyword evidence="10" id="KW-0539">Nucleus</keyword>
<evidence type="ECO:0000256" key="11">
    <source>
        <dbReference type="ARBA" id="ARBA00023269"/>
    </source>
</evidence>
<comment type="function">
    <text evidence="1">Core component of nucleosome. Nucleosomes wrap and compact DNA into chromatin, limiting DNA accessibility to the cellular machineries which require DNA as a template. Histones thereby play a central role in transcription regulation, DNA repair, DNA replication and chromosomal stability. DNA accessibility is regulated via a complex set of post-translational modifications of histones, also called histone code, and nucleosome remodeling.</text>
</comment>
<dbReference type="WBParaSite" id="PSAMB.scaffold1967size26361.g15757.t1">
    <property type="protein sequence ID" value="PSAMB.scaffold1967size26361.g15757.t1"/>
    <property type="gene ID" value="PSAMB.scaffold1967size26361.g15757"/>
</dbReference>
<evidence type="ECO:0000256" key="9">
    <source>
        <dbReference type="ARBA" id="ARBA00023125"/>
    </source>
</evidence>
<dbReference type="Pfam" id="PF00125">
    <property type="entry name" value="Histone"/>
    <property type="match status" value="1"/>
</dbReference>
<comment type="subcellular location">
    <subcellularLocation>
        <location evidence="3">Chromosome</location>
    </subcellularLocation>
    <subcellularLocation>
        <location evidence="2">Nucleus</location>
    </subcellularLocation>
</comment>
<dbReference type="AlphaFoldDB" id="A0A914VG64"/>
<evidence type="ECO:0000256" key="8">
    <source>
        <dbReference type="ARBA" id="ARBA00022990"/>
    </source>
</evidence>
<dbReference type="FunFam" id="1.10.20.10:FF:000096">
    <property type="entry name" value="Histone H3"/>
    <property type="match status" value="1"/>
</dbReference>
<reference evidence="14" key="1">
    <citation type="submission" date="2022-11" db="UniProtKB">
        <authorList>
            <consortium name="WormBaseParasite"/>
        </authorList>
    </citation>
    <scope>IDENTIFICATION</scope>
</reference>
<sequence>MSRVKQTARKSMGSKDVRARDDRLYVKKTLMKQTQKKSIAEGSIKKKPHRYRPGTAALKEIRMYQRTTELLIKRQPFQRLVREISLNFGVSLKYQAAALLCLQMAAEAYLTGLFEDTQLLAIHAKRITIMPKDMQLARRIRGELR</sequence>
<protein>
    <submittedName>
        <fullName evidence="14">Histone H2A/H2B/H3 domain-containing protein</fullName>
    </submittedName>
</protein>
<dbReference type="SUPFAM" id="SSF47113">
    <property type="entry name" value="Histone-fold"/>
    <property type="match status" value="1"/>
</dbReference>
<dbReference type="PROSITE" id="PS00959">
    <property type="entry name" value="HISTONE_H3_2"/>
    <property type="match status" value="1"/>
</dbReference>
<evidence type="ECO:0000256" key="5">
    <source>
        <dbReference type="ARBA" id="ARBA00011538"/>
    </source>
</evidence>
<dbReference type="CDD" id="cd22911">
    <property type="entry name" value="HFD_H3"/>
    <property type="match status" value="1"/>
</dbReference>
<evidence type="ECO:0000256" key="2">
    <source>
        <dbReference type="ARBA" id="ARBA00004123"/>
    </source>
</evidence>
<keyword evidence="13" id="KW-1185">Reference proteome</keyword>
<name>A0A914VG64_9BILA</name>
<dbReference type="Proteomes" id="UP000887566">
    <property type="component" value="Unplaced"/>
</dbReference>
<evidence type="ECO:0000313" key="14">
    <source>
        <dbReference type="WBParaSite" id="PSAMB.scaffold1967size26361.g15757.t1"/>
    </source>
</evidence>
<evidence type="ECO:0000313" key="13">
    <source>
        <dbReference type="Proteomes" id="UP000887566"/>
    </source>
</evidence>
<evidence type="ECO:0000256" key="4">
    <source>
        <dbReference type="ARBA" id="ARBA00010343"/>
    </source>
</evidence>
<comment type="subunit">
    <text evidence="5">The nucleosome is a histone octamer containing two molecules each of H2A, H2B, H3 and H4 assembled in one H3-H4 heterotetramer and two H2A-H2B heterodimers. The octamer wraps approximately 147 bp of DNA.</text>
</comment>
<proteinExistence type="inferred from homology"/>
<dbReference type="GO" id="GO:0030527">
    <property type="term" value="F:structural constituent of chromatin"/>
    <property type="evidence" value="ECO:0007669"/>
    <property type="project" value="InterPro"/>
</dbReference>
<dbReference type="GO" id="GO:0005634">
    <property type="term" value="C:nucleus"/>
    <property type="evidence" value="ECO:0007669"/>
    <property type="project" value="UniProtKB-SubCell"/>
</dbReference>
<keyword evidence="6" id="KW-0158">Chromosome</keyword>
<dbReference type="SMART" id="SM00428">
    <property type="entry name" value="H3"/>
    <property type="match status" value="1"/>
</dbReference>
<comment type="similarity">
    <text evidence="4">Belongs to the histone H3 family.</text>
</comment>
<evidence type="ECO:0000256" key="6">
    <source>
        <dbReference type="ARBA" id="ARBA00022454"/>
    </source>
</evidence>
<keyword evidence="9" id="KW-0238">DNA-binding</keyword>